<proteinExistence type="predicted"/>
<accession>A0A380A9Q7</accession>
<protein>
    <submittedName>
        <fullName evidence="1">Uncharacterized protein</fullName>
    </submittedName>
</protein>
<dbReference type="RefSeq" id="WP_115184091.1">
    <property type="nucleotide sequence ID" value="NZ_CAMKUF010000003.1"/>
</dbReference>
<evidence type="ECO:0000313" key="1">
    <source>
        <dbReference type="EMBL" id="SUI76860.1"/>
    </source>
</evidence>
<sequence>MSDGVIFTKKILNKGFTGSVYRFFDNETHADNFCKGLIRISTLEACRGYENPEQGDKDEATWMQRISSMLVDRSSKEQSKALQHASINIHPDAGINYYENITVTKKLQNAYVLCSTKYFNPDIFSESFGKYCVEISNAHEFCDKVTDSIALHYKNISRITGRYSDIHYTKREGLDLNVLPCHIGFLKPATPYASQKEFRFLWTLENQNIELEKLDINCPKISTICKRIK</sequence>
<dbReference type="EMBL" id="UGYN01000002">
    <property type="protein sequence ID" value="SUI76860.1"/>
    <property type="molecule type" value="Genomic_DNA"/>
</dbReference>
<evidence type="ECO:0000313" key="2">
    <source>
        <dbReference type="Proteomes" id="UP000255529"/>
    </source>
</evidence>
<dbReference type="Proteomes" id="UP000255529">
    <property type="component" value="Unassembled WGS sequence"/>
</dbReference>
<reference evidence="1 2" key="1">
    <citation type="submission" date="2018-06" db="EMBL/GenBank/DDBJ databases">
        <authorList>
            <consortium name="Pathogen Informatics"/>
            <person name="Doyle S."/>
        </authorList>
    </citation>
    <scope>NUCLEOTIDE SEQUENCE [LARGE SCALE GENOMIC DNA]</scope>
    <source>
        <strain evidence="1 2">NCTC11544</strain>
    </source>
</reference>
<gene>
    <name evidence="1" type="ORF">NCTC11544_03888</name>
</gene>
<name>A0A380A9Q7_9GAMM</name>
<organism evidence="1 2">
    <name type="scientific">Serratia quinivorans</name>
    <dbReference type="NCBI Taxonomy" id="137545"/>
    <lineage>
        <taxon>Bacteria</taxon>
        <taxon>Pseudomonadati</taxon>
        <taxon>Pseudomonadota</taxon>
        <taxon>Gammaproteobacteria</taxon>
        <taxon>Enterobacterales</taxon>
        <taxon>Yersiniaceae</taxon>
        <taxon>Serratia</taxon>
    </lineage>
</organism>
<dbReference type="AlphaFoldDB" id="A0A380A9Q7"/>